<evidence type="ECO:0000313" key="9">
    <source>
        <dbReference type="EMBL" id="MTD92901.1"/>
    </source>
</evidence>
<dbReference type="Gene3D" id="1.10.287.260">
    <property type="match status" value="1"/>
</dbReference>
<dbReference type="InterPro" id="IPR024075">
    <property type="entry name" value="DNA-dir_RNA_pol_helix_hairp_sf"/>
</dbReference>
<proteinExistence type="inferred from homology"/>
<keyword evidence="3" id="KW-0240">DNA-directed RNA polymerase</keyword>
<gene>
    <name evidence="9" type="ORF">GIW81_00975</name>
</gene>
<dbReference type="SUPFAM" id="SSF56672">
    <property type="entry name" value="DNA/RNA polymerases"/>
    <property type="match status" value="1"/>
</dbReference>
<comment type="catalytic activity">
    <reaction evidence="7">
        <text>RNA(n) + a ribonucleoside 5'-triphosphate = RNA(n+1) + diphosphate</text>
        <dbReference type="Rhea" id="RHEA:21248"/>
        <dbReference type="Rhea" id="RHEA-COMP:14527"/>
        <dbReference type="Rhea" id="RHEA-COMP:17342"/>
        <dbReference type="ChEBI" id="CHEBI:33019"/>
        <dbReference type="ChEBI" id="CHEBI:61557"/>
        <dbReference type="ChEBI" id="CHEBI:140395"/>
        <dbReference type="EC" id="2.7.7.6"/>
    </reaction>
</comment>
<protein>
    <recommendedName>
        <fullName evidence="2">DNA-directed RNA polymerase</fullName>
        <ecNumber evidence="2">2.7.7.6</ecNumber>
    </recommendedName>
</protein>
<comment type="similarity">
    <text evidence="1">Belongs to the phage and mitochondrial RNA polymerase family.</text>
</comment>
<dbReference type="GO" id="GO:0000428">
    <property type="term" value="C:DNA-directed RNA polymerase complex"/>
    <property type="evidence" value="ECO:0007669"/>
    <property type="project" value="UniProtKB-KW"/>
</dbReference>
<accession>A0A6I3KJG1</accession>
<keyword evidence="10" id="KW-1185">Reference proteome</keyword>
<dbReference type="Gene3D" id="1.10.287.280">
    <property type="match status" value="1"/>
</dbReference>
<dbReference type="InterPro" id="IPR046950">
    <property type="entry name" value="DNA-dir_Rpol_C_phage-type"/>
</dbReference>
<dbReference type="AlphaFoldDB" id="A0A6I3KJG1"/>
<evidence type="ECO:0000259" key="8">
    <source>
        <dbReference type="SMART" id="SM01311"/>
    </source>
</evidence>
<keyword evidence="6" id="KW-0804">Transcription</keyword>
<feature type="domain" description="DNA-directed RNA polymerase N-terminal" evidence="8">
    <location>
        <begin position="10"/>
        <end position="296"/>
    </location>
</feature>
<evidence type="ECO:0000256" key="4">
    <source>
        <dbReference type="ARBA" id="ARBA00022679"/>
    </source>
</evidence>
<dbReference type="GO" id="GO:0006351">
    <property type="term" value="P:DNA-templated transcription"/>
    <property type="evidence" value="ECO:0007669"/>
    <property type="project" value="InterPro"/>
</dbReference>
<dbReference type="GO" id="GO:0003899">
    <property type="term" value="F:DNA-directed RNA polymerase activity"/>
    <property type="evidence" value="ECO:0007669"/>
    <property type="project" value="UniProtKB-EC"/>
</dbReference>
<evidence type="ECO:0000256" key="7">
    <source>
        <dbReference type="ARBA" id="ARBA00048552"/>
    </source>
</evidence>
<evidence type="ECO:0000313" key="10">
    <source>
        <dbReference type="Proteomes" id="UP000440694"/>
    </source>
</evidence>
<evidence type="ECO:0000256" key="1">
    <source>
        <dbReference type="ARBA" id="ARBA00009493"/>
    </source>
</evidence>
<evidence type="ECO:0000256" key="6">
    <source>
        <dbReference type="ARBA" id="ARBA00023163"/>
    </source>
</evidence>
<evidence type="ECO:0000256" key="5">
    <source>
        <dbReference type="ARBA" id="ARBA00022695"/>
    </source>
</evidence>
<dbReference type="Pfam" id="PF14700">
    <property type="entry name" value="RPOL_N"/>
    <property type="match status" value="1"/>
</dbReference>
<keyword evidence="4" id="KW-0808">Transferase</keyword>
<dbReference type="SMART" id="SM01311">
    <property type="entry name" value="RPOL_N"/>
    <property type="match status" value="1"/>
</dbReference>
<dbReference type="Gene3D" id="1.10.1320.10">
    <property type="entry name" value="DNA-directed RNA polymerase, N-terminal domain"/>
    <property type="match status" value="1"/>
</dbReference>
<dbReference type="EMBL" id="WMBQ01000001">
    <property type="protein sequence ID" value="MTD92901.1"/>
    <property type="molecule type" value="Genomic_DNA"/>
</dbReference>
<dbReference type="PANTHER" id="PTHR10102">
    <property type="entry name" value="DNA-DIRECTED RNA POLYMERASE, MITOCHONDRIAL"/>
    <property type="match status" value="1"/>
</dbReference>
<evidence type="ECO:0000256" key="2">
    <source>
        <dbReference type="ARBA" id="ARBA00012418"/>
    </source>
</evidence>
<sequence>MINKNLPPEVREKALETEMRGLGILQYRRIVKRAREREREGTTRHGLVLIKAALDRVANGITSFLAEVNQSGRGALAGSAPLLSRVDPRVAALVGLRVVVDGILVHRPVAALATEIGKRLEDEVRFQCFRAVSPLRFHRVKEEVKKASTHRRKRTVGIFRANRLGVDWPDFTITERVRAGMKLIELIAGTGYIELRVKSSGIGKKQKTQRVVRVTPKLKRWIAEQTARCEVLCPRYLPSYLPPKPWNQGGRGGYHYPGIVGDHFFMKTHFSEHRKLVERALPSIPLVLGGLNVLQATPWAVNQRVLEVARAAWDAGLQIEGLPSREDLPLPPRPYDIDTNDDARRKWRRATAPVWDYNSRAVAKRILVARTLWIAEQFVDEPTIYFPHQLDFRGRAYTLPSGLSPQGTDLAKGLLHFGEAVPLGDDVAAGWLAIHGANSYGYDKAPLEERIAYIEAMNEEILAIAAEPLEHTSWTRADAPFQFLAFCFEWAEYLRTGNTFASRLAVAMDASCSGIQHFSAMVRDEVGGASVNLVGGDQKQDIYQRVCDRFIALLRAELADTETLAYQSADGAPVSVANAARIWLSLKPDRTTTKAQVMTTPYGSTRNAHCRQTEDWLRERRKLEIVELPRDDLFPLANFGAKRINEAIGKEVEGAKKVMRWLQDCASVMSQAPGYLHWRTPSGFPVYQHYSATRKTQVRTALGDTAIRLTFREETERKDGRDMRMSIAPNFVHALDAAHLFLTVDYAVANGISHLAAVHDSFGCHAAYANKFAAIIREAFVDLYEGHDVLTEFRDALLAQLPPKLAKRLPALSKLEFGTLDLNTVRKSQFFFS</sequence>
<keyword evidence="5" id="KW-0548">Nucleotidyltransferase</keyword>
<dbReference type="Proteomes" id="UP000440694">
    <property type="component" value="Unassembled WGS sequence"/>
</dbReference>
<dbReference type="InterPro" id="IPR043502">
    <property type="entry name" value="DNA/RNA_pol_sf"/>
</dbReference>
<dbReference type="InterPro" id="IPR029262">
    <property type="entry name" value="RPOL_N"/>
</dbReference>
<dbReference type="Pfam" id="PF00940">
    <property type="entry name" value="RNA_pol"/>
    <property type="match status" value="1"/>
</dbReference>
<dbReference type="GO" id="GO:0003677">
    <property type="term" value="F:DNA binding"/>
    <property type="evidence" value="ECO:0007669"/>
    <property type="project" value="InterPro"/>
</dbReference>
<name>A0A6I3KJG1_9HYPH</name>
<dbReference type="EC" id="2.7.7.6" evidence="2"/>
<reference evidence="9 10" key="1">
    <citation type="submission" date="2019-11" db="EMBL/GenBank/DDBJ databases">
        <title>Identification of a novel strain.</title>
        <authorList>
            <person name="Xu Q."/>
            <person name="Wang G."/>
        </authorList>
    </citation>
    <scope>NUCLEOTIDE SEQUENCE [LARGE SCALE GENOMIC DNA]</scope>
    <source>
        <strain evidence="10">xq</strain>
    </source>
</reference>
<dbReference type="InterPro" id="IPR037159">
    <property type="entry name" value="RNA_POL_N_sf"/>
</dbReference>
<organism evidence="9 10">
    <name type="scientific">Hyphomicrobium album</name>
    <dbReference type="NCBI Taxonomy" id="2665159"/>
    <lineage>
        <taxon>Bacteria</taxon>
        <taxon>Pseudomonadati</taxon>
        <taxon>Pseudomonadota</taxon>
        <taxon>Alphaproteobacteria</taxon>
        <taxon>Hyphomicrobiales</taxon>
        <taxon>Hyphomicrobiaceae</taxon>
        <taxon>Hyphomicrobium</taxon>
    </lineage>
</organism>
<comment type="caution">
    <text evidence="9">The sequence shown here is derived from an EMBL/GenBank/DDBJ whole genome shotgun (WGS) entry which is preliminary data.</text>
</comment>
<dbReference type="RefSeq" id="WP_154737491.1">
    <property type="nucleotide sequence ID" value="NZ_WMBQ01000001.1"/>
</dbReference>
<dbReference type="Gene3D" id="1.10.150.20">
    <property type="entry name" value="5' to 3' exonuclease, C-terminal subdomain"/>
    <property type="match status" value="1"/>
</dbReference>
<evidence type="ECO:0000256" key="3">
    <source>
        <dbReference type="ARBA" id="ARBA00022478"/>
    </source>
</evidence>
<dbReference type="PANTHER" id="PTHR10102:SF0">
    <property type="entry name" value="DNA-DIRECTED RNA POLYMERASE, MITOCHONDRIAL"/>
    <property type="match status" value="1"/>
</dbReference>
<dbReference type="InterPro" id="IPR002092">
    <property type="entry name" value="DNA-dir_Rpol_phage-type"/>
</dbReference>